<evidence type="ECO:0000313" key="5">
    <source>
        <dbReference type="EMBL" id="MBW0514008.1"/>
    </source>
</evidence>
<evidence type="ECO:0000256" key="3">
    <source>
        <dbReference type="SAM" id="SignalP"/>
    </source>
</evidence>
<dbReference type="AlphaFoldDB" id="A0A9Q3E4W3"/>
<dbReference type="InterPro" id="IPR008922">
    <property type="entry name" value="Di-copper_centre_dom_sf"/>
</dbReference>
<organism evidence="5 6">
    <name type="scientific">Austropuccinia psidii MF-1</name>
    <dbReference type="NCBI Taxonomy" id="1389203"/>
    <lineage>
        <taxon>Eukaryota</taxon>
        <taxon>Fungi</taxon>
        <taxon>Dikarya</taxon>
        <taxon>Basidiomycota</taxon>
        <taxon>Pucciniomycotina</taxon>
        <taxon>Pucciniomycetes</taxon>
        <taxon>Pucciniales</taxon>
        <taxon>Sphaerophragmiaceae</taxon>
        <taxon>Austropuccinia</taxon>
    </lineage>
</organism>
<dbReference type="Gene3D" id="1.10.1280.10">
    <property type="entry name" value="Di-copper center containing domain from catechol oxidase"/>
    <property type="match status" value="1"/>
</dbReference>
<evidence type="ECO:0000259" key="4">
    <source>
        <dbReference type="Pfam" id="PF00264"/>
    </source>
</evidence>
<name>A0A9Q3E4W3_9BASI</name>
<feature type="chain" id="PRO_5040126653" description="Tyrosinase copper-binding domain-containing protein" evidence="3">
    <location>
        <begin position="19"/>
        <end position="329"/>
    </location>
</feature>
<evidence type="ECO:0000313" key="6">
    <source>
        <dbReference type="Proteomes" id="UP000765509"/>
    </source>
</evidence>
<dbReference type="Pfam" id="PF00264">
    <property type="entry name" value="Tyrosinase"/>
    <property type="match status" value="1"/>
</dbReference>
<dbReference type="InterPro" id="IPR050316">
    <property type="entry name" value="Tyrosinase/Hemocyanin"/>
</dbReference>
<dbReference type="PANTHER" id="PTHR11474">
    <property type="entry name" value="TYROSINASE FAMILY MEMBER"/>
    <property type="match status" value="1"/>
</dbReference>
<feature type="domain" description="Tyrosinase copper-binding" evidence="4">
    <location>
        <begin position="86"/>
        <end position="271"/>
    </location>
</feature>
<keyword evidence="2" id="KW-0186">Copper</keyword>
<dbReference type="EMBL" id="AVOT02023760">
    <property type="protein sequence ID" value="MBW0514008.1"/>
    <property type="molecule type" value="Genomic_DNA"/>
</dbReference>
<keyword evidence="1" id="KW-0479">Metal-binding</keyword>
<dbReference type="PANTHER" id="PTHR11474:SF126">
    <property type="entry name" value="TYROSINASE-LIKE PROTEIN TYR-1-RELATED"/>
    <property type="match status" value="1"/>
</dbReference>
<reference evidence="5" key="1">
    <citation type="submission" date="2021-03" db="EMBL/GenBank/DDBJ databases">
        <title>Draft genome sequence of rust myrtle Austropuccinia psidii MF-1, a brazilian biotype.</title>
        <authorList>
            <person name="Quecine M.C."/>
            <person name="Pachon D.M.R."/>
            <person name="Bonatelli M.L."/>
            <person name="Correr F.H."/>
            <person name="Franceschini L.M."/>
            <person name="Leite T.F."/>
            <person name="Margarido G.R.A."/>
            <person name="Almeida C.A."/>
            <person name="Ferrarezi J.A."/>
            <person name="Labate C.A."/>
        </authorList>
    </citation>
    <scope>NUCLEOTIDE SEQUENCE</scope>
    <source>
        <strain evidence="5">MF-1</strain>
    </source>
</reference>
<dbReference type="InterPro" id="IPR002227">
    <property type="entry name" value="Tyrosinase_Cu-bd"/>
</dbReference>
<sequence length="329" mass="37568">MKVIWIFLILFNVLPIKSYPYHFYKNKNNLTTRDNVGNVSDGNNTCKNPTIRTSWENLKDFEKKSYINSLVCLMKLPSQMNYPGAKSRYDDLVYVHQKQSDYLNGNDVWHVTGQFLAVHRIYCYIFELMLRYDCNYGGRLPYWNEMKDAGDFRNSKFLRAFGGAGNDKGEVIEGPLANIQLNLGPGLQNLPRKLRRQLNETASAMAGKQYYDKVMSQATFVEFLSAIRSYSHLAGHNGIGGELGEVQTAPVDGIFFSHHLYIDFLWASWQEADPGSRIFDIRGIGYETEAEPAHETNYMTALTFLGLAPDVPLYSALDTKGGFLCYRYE</sequence>
<dbReference type="GO" id="GO:0046872">
    <property type="term" value="F:metal ion binding"/>
    <property type="evidence" value="ECO:0007669"/>
    <property type="project" value="UniProtKB-KW"/>
</dbReference>
<keyword evidence="6" id="KW-1185">Reference proteome</keyword>
<gene>
    <name evidence="5" type="ORF">O181_053723</name>
</gene>
<protein>
    <recommendedName>
        <fullName evidence="4">Tyrosinase copper-binding domain-containing protein</fullName>
    </recommendedName>
</protein>
<proteinExistence type="predicted"/>
<evidence type="ECO:0000256" key="1">
    <source>
        <dbReference type="ARBA" id="ARBA00022723"/>
    </source>
</evidence>
<dbReference type="OrthoDB" id="6132182at2759"/>
<feature type="signal peptide" evidence="3">
    <location>
        <begin position="1"/>
        <end position="18"/>
    </location>
</feature>
<keyword evidence="3" id="KW-0732">Signal</keyword>
<evidence type="ECO:0000256" key="2">
    <source>
        <dbReference type="ARBA" id="ARBA00023008"/>
    </source>
</evidence>
<comment type="caution">
    <text evidence="5">The sequence shown here is derived from an EMBL/GenBank/DDBJ whole genome shotgun (WGS) entry which is preliminary data.</text>
</comment>
<dbReference type="PRINTS" id="PR00092">
    <property type="entry name" value="TYROSINASE"/>
</dbReference>
<dbReference type="Proteomes" id="UP000765509">
    <property type="component" value="Unassembled WGS sequence"/>
</dbReference>
<accession>A0A9Q3E4W3</accession>
<dbReference type="SUPFAM" id="SSF48056">
    <property type="entry name" value="Di-copper centre-containing domain"/>
    <property type="match status" value="1"/>
</dbReference>
<dbReference type="GO" id="GO:0016491">
    <property type="term" value="F:oxidoreductase activity"/>
    <property type="evidence" value="ECO:0007669"/>
    <property type="project" value="InterPro"/>
</dbReference>